<accession>A0ABV0BG34</accession>
<dbReference type="Pfam" id="PF11392">
    <property type="entry name" value="AllH"/>
    <property type="match status" value="1"/>
</dbReference>
<comment type="caution">
    <text evidence="1">The sequence shown here is derived from an EMBL/GenBank/DDBJ whole genome shotgun (WGS) entry which is preliminary data.</text>
</comment>
<reference evidence="1 2" key="1">
    <citation type="submission" date="2024-04" db="EMBL/GenBank/DDBJ databases">
        <title>A novel species isolated from cricket.</title>
        <authorList>
            <person name="Wang H.-C."/>
        </authorList>
    </citation>
    <scope>NUCLEOTIDE SEQUENCE [LARGE SCALE GENOMIC DNA]</scope>
    <source>
        <strain evidence="1 2">WL0021</strain>
    </source>
</reference>
<dbReference type="InterPro" id="IPR021530">
    <property type="entry name" value="AllH-like"/>
</dbReference>
<dbReference type="Proteomes" id="UP001418637">
    <property type="component" value="Unassembled WGS sequence"/>
</dbReference>
<evidence type="ECO:0000313" key="2">
    <source>
        <dbReference type="Proteomes" id="UP001418637"/>
    </source>
</evidence>
<name>A0ABV0BG34_9HYPH</name>
<dbReference type="EMBL" id="JBBYXI010000001">
    <property type="protein sequence ID" value="MEN3929928.1"/>
    <property type="molecule type" value="Genomic_DNA"/>
</dbReference>
<gene>
    <name evidence="1" type="ORF">WJT86_02490</name>
</gene>
<sequence>MFHLKALGVSDEAWRRLAVDGAAEILSVFRRGITIAPLNDHNGRPIFVSCPGEGLLPEHVVVTKKDCEAILAHGRPGDTVFFTKRHRFRMEMPSLSASAQTIDESLKLLEQFVPSNGMTGLNIPCGEVLDDAWEWSEVFRCDWDKLPSWETEERRSVLLQRLIGRGHGSTPAGDDMLVGAMAYIAVNEKALAHKTFFNTIRALESKFPVLTTSTSEVYLHWALHRVFSSDIIRLMEGIMSGDRRKIERNIDALLRHGATSGLDTLVGIILIIRNSQKYCLNVLFGQRSLLSL</sequence>
<protein>
    <submittedName>
        <fullName evidence="1">DUF2877 domain-containing protein</fullName>
    </submittedName>
</protein>
<proteinExistence type="predicted"/>
<organism evidence="1 2">
    <name type="scientific">Hohaiivirga grylli</name>
    <dbReference type="NCBI Taxonomy" id="3133970"/>
    <lineage>
        <taxon>Bacteria</taxon>
        <taxon>Pseudomonadati</taxon>
        <taxon>Pseudomonadota</taxon>
        <taxon>Alphaproteobacteria</taxon>
        <taxon>Hyphomicrobiales</taxon>
        <taxon>Methylobacteriaceae</taxon>
        <taxon>Hohaiivirga</taxon>
    </lineage>
</organism>
<keyword evidence="2" id="KW-1185">Reference proteome</keyword>
<evidence type="ECO:0000313" key="1">
    <source>
        <dbReference type="EMBL" id="MEN3929928.1"/>
    </source>
</evidence>